<dbReference type="EMBL" id="VSSQ01080486">
    <property type="protein sequence ID" value="MPN29681.1"/>
    <property type="molecule type" value="Genomic_DNA"/>
</dbReference>
<evidence type="ECO:0000256" key="1">
    <source>
        <dbReference type="SAM" id="Phobius"/>
    </source>
</evidence>
<gene>
    <name evidence="2" type="ORF">SDC9_177134</name>
</gene>
<sequence length="45" mass="5370">MIRRYDNDEENIHIEYDETRDRMIEWVALIVVFLAIGTVLALVFS</sequence>
<organism evidence="2">
    <name type="scientific">bioreactor metagenome</name>
    <dbReference type="NCBI Taxonomy" id="1076179"/>
    <lineage>
        <taxon>unclassified sequences</taxon>
        <taxon>metagenomes</taxon>
        <taxon>ecological metagenomes</taxon>
    </lineage>
</organism>
<name>A0A645GS52_9ZZZZ</name>
<dbReference type="AlphaFoldDB" id="A0A645GS52"/>
<proteinExistence type="predicted"/>
<evidence type="ECO:0000313" key="2">
    <source>
        <dbReference type="EMBL" id="MPN29681.1"/>
    </source>
</evidence>
<comment type="caution">
    <text evidence="2">The sequence shown here is derived from an EMBL/GenBank/DDBJ whole genome shotgun (WGS) entry which is preliminary data.</text>
</comment>
<feature type="transmembrane region" description="Helical" evidence="1">
    <location>
        <begin position="26"/>
        <end position="44"/>
    </location>
</feature>
<reference evidence="2" key="1">
    <citation type="submission" date="2019-08" db="EMBL/GenBank/DDBJ databases">
        <authorList>
            <person name="Kucharzyk K."/>
            <person name="Murdoch R.W."/>
            <person name="Higgins S."/>
            <person name="Loffler F."/>
        </authorList>
    </citation>
    <scope>NUCLEOTIDE SEQUENCE</scope>
</reference>
<protein>
    <submittedName>
        <fullName evidence="2">Uncharacterized protein</fullName>
    </submittedName>
</protein>
<accession>A0A645GS52</accession>
<keyword evidence="1" id="KW-0812">Transmembrane</keyword>
<keyword evidence="1" id="KW-0472">Membrane</keyword>
<keyword evidence="1" id="KW-1133">Transmembrane helix</keyword>